<feature type="region of interest" description="Disordered" evidence="1">
    <location>
        <begin position="1"/>
        <end position="31"/>
    </location>
</feature>
<accession>A0ABS8S645</accession>
<evidence type="ECO:0000256" key="1">
    <source>
        <dbReference type="SAM" id="MobiDB-lite"/>
    </source>
</evidence>
<feature type="non-terminal residue" evidence="2">
    <location>
        <position position="1"/>
    </location>
</feature>
<dbReference type="EMBL" id="JACEIK010000307">
    <property type="protein sequence ID" value="MCD7454591.1"/>
    <property type="molecule type" value="Genomic_DNA"/>
</dbReference>
<gene>
    <name evidence="2" type="ORF">HAX54_025287</name>
</gene>
<evidence type="ECO:0000313" key="2">
    <source>
        <dbReference type="EMBL" id="MCD7454591.1"/>
    </source>
</evidence>
<organism evidence="2 3">
    <name type="scientific">Datura stramonium</name>
    <name type="common">Jimsonweed</name>
    <name type="synonym">Common thornapple</name>
    <dbReference type="NCBI Taxonomy" id="4076"/>
    <lineage>
        <taxon>Eukaryota</taxon>
        <taxon>Viridiplantae</taxon>
        <taxon>Streptophyta</taxon>
        <taxon>Embryophyta</taxon>
        <taxon>Tracheophyta</taxon>
        <taxon>Spermatophyta</taxon>
        <taxon>Magnoliopsida</taxon>
        <taxon>eudicotyledons</taxon>
        <taxon>Gunneridae</taxon>
        <taxon>Pentapetalae</taxon>
        <taxon>asterids</taxon>
        <taxon>lamiids</taxon>
        <taxon>Solanales</taxon>
        <taxon>Solanaceae</taxon>
        <taxon>Solanoideae</taxon>
        <taxon>Datureae</taxon>
        <taxon>Datura</taxon>
    </lineage>
</organism>
<evidence type="ECO:0000313" key="3">
    <source>
        <dbReference type="Proteomes" id="UP000823775"/>
    </source>
</evidence>
<reference evidence="2 3" key="1">
    <citation type="journal article" date="2021" name="BMC Genomics">
        <title>Datura genome reveals duplications of psychoactive alkaloid biosynthetic genes and high mutation rate following tissue culture.</title>
        <authorList>
            <person name="Rajewski A."/>
            <person name="Carter-House D."/>
            <person name="Stajich J."/>
            <person name="Litt A."/>
        </authorList>
    </citation>
    <scope>NUCLEOTIDE SEQUENCE [LARGE SCALE GENOMIC DNA]</scope>
    <source>
        <strain evidence="2">AR-01</strain>
    </source>
</reference>
<sequence>SSLTKPTTLFSSTDTRQSKYPPPCRSQSSDGNHTAAAALRARLLCLSLTCTLEACPLRAMWCNTRRS</sequence>
<name>A0ABS8S645_DATST</name>
<protein>
    <submittedName>
        <fullName evidence="2">Uncharacterized protein</fullName>
    </submittedName>
</protein>
<proteinExistence type="predicted"/>
<keyword evidence="3" id="KW-1185">Reference proteome</keyword>
<dbReference type="Proteomes" id="UP000823775">
    <property type="component" value="Unassembled WGS sequence"/>
</dbReference>
<feature type="compositionally biased region" description="Polar residues" evidence="1">
    <location>
        <begin position="1"/>
        <end position="15"/>
    </location>
</feature>
<comment type="caution">
    <text evidence="2">The sequence shown here is derived from an EMBL/GenBank/DDBJ whole genome shotgun (WGS) entry which is preliminary data.</text>
</comment>